<dbReference type="PANTHER" id="PTHR11675">
    <property type="entry name" value="N-ACETYLGALACTOSAMINYLTRANSFERASE"/>
    <property type="match status" value="1"/>
</dbReference>
<evidence type="ECO:0000259" key="4">
    <source>
        <dbReference type="Pfam" id="PF00535"/>
    </source>
</evidence>
<dbReference type="Pfam" id="PF00535">
    <property type="entry name" value="Glycos_transf_2"/>
    <property type="match status" value="1"/>
</dbReference>
<feature type="domain" description="Galactosyltransferase C-terminal" evidence="5">
    <location>
        <begin position="89"/>
        <end position="152"/>
    </location>
</feature>
<proteinExistence type="predicted"/>
<keyword evidence="2" id="KW-1015">Disulfide bond</keyword>
<sequence>MFLFFFTIAADGELLLGLPKVQVLRNDKREGLIRSRVKGANAASSEILTFLDSHCECNLGFDWSLHFKWDNLTPKEKKARKGTPIAPIRTPMIAGGLFVVDKAWFEKLGQYDVMMDIWGGENFEISFRTWQCGGSMEIIPCSRVGHVFRKRHPYSFPDGNANTYMKNTRRTAEVWMDEYKRFYYAARPMARSANYGR</sequence>
<feature type="domain" description="Glycosyltransferase 2-like" evidence="4">
    <location>
        <begin position="19"/>
        <end position="58"/>
    </location>
</feature>
<dbReference type="EMBL" id="JARQWQ010000011">
    <property type="protein sequence ID" value="KAK2568785.1"/>
    <property type="molecule type" value="Genomic_DNA"/>
</dbReference>
<keyword evidence="3" id="KW-0732">Signal</keyword>
<keyword evidence="7" id="KW-1185">Reference proteome</keyword>
<reference evidence="6" key="2">
    <citation type="journal article" date="2023" name="Science">
        <title>Genomic signatures of disease resistance in endangered staghorn corals.</title>
        <authorList>
            <person name="Vollmer S.V."/>
            <person name="Selwyn J.D."/>
            <person name="Despard B.A."/>
            <person name="Roesel C.L."/>
        </authorList>
    </citation>
    <scope>NUCLEOTIDE SEQUENCE</scope>
    <source>
        <strain evidence="6">K2</strain>
    </source>
</reference>
<accession>A0AAD9QWP3</accession>
<evidence type="ECO:0000259" key="5">
    <source>
        <dbReference type="Pfam" id="PF02709"/>
    </source>
</evidence>
<dbReference type="InterPro" id="IPR027791">
    <property type="entry name" value="Galactosyl_T_C"/>
</dbReference>
<dbReference type="Gene3D" id="3.90.550.10">
    <property type="entry name" value="Spore Coat Polysaccharide Biosynthesis Protein SpsA, Chain A"/>
    <property type="match status" value="2"/>
</dbReference>
<evidence type="ECO:0000256" key="1">
    <source>
        <dbReference type="ARBA" id="ARBA00022679"/>
    </source>
</evidence>
<name>A0AAD9QWP3_ACRCE</name>
<organism evidence="6 7">
    <name type="scientific">Acropora cervicornis</name>
    <name type="common">Staghorn coral</name>
    <dbReference type="NCBI Taxonomy" id="6130"/>
    <lineage>
        <taxon>Eukaryota</taxon>
        <taxon>Metazoa</taxon>
        <taxon>Cnidaria</taxon>
        <taxon>Anthozoa</taxon>
        <taxon>Hexacorallia</taxon>
        <taxon>Scleractinia</taxon>
        <taxon>Astrocoeniina</taxon>
        <taxon>Acroporidae</taxon>
        <taxon>Acropora</taxon>
    </lineage>
</organism>
<protein>
    <submittedName>
        <fullName evidence="6">Polypeptide N-acetylgalactosaminyltransferase 2</fullName>
    </submittedName>
</protein>
<dbReference type="Pfam" id="PF02709">
    <property type="entry name" value="Glyco_transf_7C"/>
    <property type="match status" value="1"/>
</dbReference>
<feature type="signal peptide" evidence="3">
    <location>
        <begin position="1"/>
        <end position="17"/>
    </location>
</feature>
<dbReference type="SUPFAM" id="SSF53448">
    <property type="entry name" value="Nucleotide-diphospho-sugar transferases"/>
    <property type="match status" value="1"/>
</dbReference>
<dbReference type="GO" id="GO:0005794">
    <property type="term" value="C:Golgi apparatus"/>
    <property type="evidence" value="ECO:0007669"/>
    <property type="project" value="TreeGrafter"/>
</dbReference>
<keyword evidence="1" id="KW-0808">Transferase</keyword>
<reference evidence="6" key="1">
    <citation type="journal article" date="2023" name="G3 (Bethesda)">
        <title>Whole genome assembly and annotation of the endangered Caribbean coral Acropora cervicornis.</title>
        <authorList>
            <person name="Selwyn J.D."/>
            <person name="Vollmer S.V."/>
        </authorList>
    </citation>
    <scope>NUCLEOTIDE SEQUENCE</scope>
    <source>
        <strain evidence="6">K2</strain>
    </source>
</reference>
<evidence type="ECO:0000313" key="7">
    <source>
        <dbReference type="Proteomes" id="UP001249851"/>
    </source>
</evidence>
<dbReference type="InterPro" id="IPR001173">
    <property type="entry name" value="Glyco_trans_2-like"/>
</dbReference>
<evidence type="ECO:0000313" key="6">
    <source>
        <dbReference type="EMBL" id="KAK2568785.1"/>
    </source>
</evidence>
<comment type="caution">
    <text evidence="6">The sequence shown here is derived from an EMBL/GenBank/DDBJ whole genome shotgun (WGS) entry which is preliminary data.</text>
</comment>
<dbReference type="PANTHER" id="PTHR11675:SF119">
    <property type="entry name" value="POLYPEPTIDE N-ACETYLGALACTOSAMINYLTRANSFERASE 2"/>
    <property type="match status" value="1"/>
</dbReference>
<dbReference type="InterPro" id="IPR029044">
    <property type="entry name" value="Nucleotide-diphossugar_trans"/>
</dbReference>
<dbReference type="AlphaFoldDB" id="A0AAD9QWP3"/>
<dbReference type="Proteomes" id="UP001249851">
    <property type="component" value="Unassembled WGS sequence"/>
</dbReference>
<dbReference type="GO" id="GO:0006493">
    <property type="term" value="P:protein O-linked glycosylation"/>
    <property type="evidence" value="ECO:0007669"/>
    <property type="project" value="TreeGrafter"/>
</dbReference>
<evidence type="ECO:0000256" key="2">
    <source>
        <dbReference type="ARBA" id="ARBA00023157"/>
    </source>
</evidence>
<dbReference type="GO" id="GO:0004653">
    <property type="term" value="F:polypeptide N-acetylgalactosaminyltransferase activity"/>
    <property type="evidence" value="ECO:0007669"/>
    <property type="project" value="TreeGrafter"/>
</dbReference>
<gene>
    <name evidence="6" type="ORF">P5673_006808</name>
</gene>
<evidence type="ECO:0000256" key="3">
    <source>
        <dbReference type="SAM" id="SignalP"/>
    </source>
</evidence>
<feature type="chain" id="PRO_5042242655" evidence="3">
    <location>
        <begin position="18"/>
        <end position="197"/>
    </location>
</feature>